<feature type="domain" description="BOD1/SHG1" evidence="1">
    <location>
        <begin position="11"/>
        <end position="119"/>
    </location>
</feature>
<protein>
    <recommendedName>
        <fullName evidence="1">BOD1/SHG1 domain-containing protein</fullName>
    </recommendedName>
</protein>
<dbReference type="KEGG" id="tdl:TDEL_0D02130"/>
<reference evidence="2 3" key="1">
    <citation type="journal article" date="2011" name="Proc. Natl. Acad. Sci. U.S.A.">
        <title>Evolutionary erosion of yeast sex chromosomes by mating-type switching accidents.</title>
        <authorList>
            <person name="Gordon J.L."/>
            <person name="Armisen D."/>
            <person name="Proux-Wera E."/>
            <person name="Oheigeartaigh S.S."/>
            <person name="Byrne K.P."/>
            <person name="Wolfe K.H."/>
        </authorList>
    </citation>
    <scope>NUCLEOTIDE SEQUENCE [LARGE SCALE GENOMIC DNA]</scope>
    <source>
        <strain evidence="3">ATCC 10662 / CBS 1146 / NBRC 0425 / NCYC 2629 / NRRL Y-866</strain>
    </source>
</reference>
<dbReference type="InterPro" id="IPR055264">
    <property type="entry name" value="BOD1/SHG1_dom"/>
</dbReference>
<proteinExistence type="predicted"/>
<evidence type="ECO:0000313" key="3">
    <source>
        <dbReference type="Proteomes" id="UP000005627"/>
    </source>
</evidence>
<dbReference type="OrthoDB" id="5579731at2759"/>
<dbReference type="AlphaFoldDB" id="G8ZT53"/>
<accession>G8ZT53</accession>
<keyword evidence="3" id="KW-1185">Reference proteome</keyword>
<dbReference type="STRING" id="1076872.G8ZT53"/>
<name>G8ZT53_TORDE</name>
<evidence type="ECO:0000313" key="2">
    <source>
        <dbReference type="EMBL" id="CCE91797.1"/>
    </source>
</evidence>
<dbReference type="Proteomes" id="UP000005627">
    <property type="component" value="Chromosome 4"/>
</dbReference>
<dbReference type="InParanoid" id="G8ZT53"/>
<evidence type="ECO:0000259" key="1">
    <source>
        <dbReference type="Pfam" id="PF05205"/>
    </source>
</evidence>
<dbReference type="Pfam" id="PF05205">
    <property type="entry name" value="COMPASS-Shg1"/>
    <property type="match status" value="1"/>
</dbReference>
<dbReference type="GO" id="GO:0042800">
    <property type="term" value="F:histone H3K4 methyltransferase activity"/>
    <property type="evidence" value="ECO:0007669"/>
    <property type="project" value="EnsemblFungi"/>
</dbReference>
<gene>
    <name evidence="2" type="primary">TDEL0D02130</name>
    <name evidence="2" type="ORF">TDEL_0D02130</name>
</gene>
<dbReference type="HOGENOM" id="CLU_139264_0_0_1"/>
<dbReference type="RefSeq" id="XP_003681008.1">
    <property type="nucleotide sequence ID" value="XM_003680960.1"/>
</dbReference>
<dbReference type="GO" id="GO:0048188">
    <property type="term" value="C:Set1C/COMPASS complex"/>
    <property type="evidence" value="ECO:0007669"/>
    <property type="project" value="EnsemblFungi"/>
</dbReference>
<dbReference type="EMBL" id="HE616745">
    <property type="protein sequence ID" value="CCE91797.1"/>
    <property type="molecule type" value="Genomic_DNA"/>
</dbReference>
<dbReference type="FunCoup" id="G8ZT53">
    <property type="interactions" value="48"/>
</dbReference>
<dbReference type="GeneID" id="11502232"/>
<sequence>MASNSDEARRLADEFKKEGHFDKLKHDILSQELKQGESSTSVEQTIRAKVNALVRAMVAEDENLIFKNRGSTSALIESQIFKDGYKALSQGDGGLNVEEYIQEKLNEPALQDHVREKIEEMVQGTKNG</sequence>
<organism evidence="2 3">
    <name type="scientific">Torulaspora delbrueckii</name>
    <name type="common">Yeast</name>
    <name type="synonym">Candida colliculosa</name>
    <dbReference type="NCBI Taxonomy" id="4950"/>
    <lineage>
        <taxon>Eukaryota</taxon>
        <taxon>Fungi</taxon>
        <taxon>Dikarya</taxon>
        <taxon>Ascomycota</taxon>
        <taxon>Saccharomycotina</taxon>
        <taxon>Saccharomycetes</taxon>
        <taxon>Saccharomycetales</taxon>
        <taxon>Saccharomycetaceae</taxon>
        <taxon>Torulaspora</taxon>
    </lineage>
</organism>
<dbReference type="eggNOG" id="ENOG502S9A4">
    <property type="taxonomic scope" value="Eukaryota"/>
</dbReference>